<feature type="domain" description="Sulfatase N-terminal" evidence="5">
    <location>
        <begin position="37"/>
        <end position="343"/>
    </location>
</feature>
<evidence type="ECO:0000256" key="2">
    <source>
        <dbReference type="ARBA" id="ARBA00022723"/>
    </source>
</evidence>
<dbReference type="PANTHER" id="PTHR42693:SF53">
    <property type="entry name" value="ENDO-4-O-SULFATASE"/>
    <property type="match status" value="1"/>
</dbReference>
<reference evidence="7" key="1">
    <citation type="journal article" date="2019" name="Int. J. Syst. Evol. Microbiol.">
        <title>The Global Catalogue of Microorganisms (GCM) 10K type strain sequencing project: providing services to taxonomists for standard genome sequencing and annotation.</title>
        <authorList>
            <consortium name="The Broad Institute Genomics Platform"/>
            <consortium name="The Broad Institute Genome Sequencing Center for Infectious Disease"/>
            <person name="Wu L."/>
            <person name="Ma J."/>
        </authorList>
    </citation>
    <scope>NUCLEOTIDE SEQUENCE [LARGE SCALE GENOMIC DNA]</scope>
    <source>
        <strain evidence="7">CCUG 61948</strain>
    </source>
</reference>
<organism evidence="6 7">
    <name type="scientific">Maribacter chungangensis</name>
    <dbReference type="NCBI Taxonomy" id="1069117"/>
    <lineage>
        <taxon>Bacteria</taxon>
        <taxon>Pseudomonadati</taxon>
        <taxon>Bacteroidota</taxon>
        <taxon>Flavobacteriia</taxon>
        <taxon>Flavobacteriales</taxon>
        <taxon>Flavobacteriaceae</taxon>
        <taxon>Maribacter</taxon>
    </lineage>
</organism>
<keyword evidence="3" id="KW-0378">Hydrolase</keyword>
<name>A0ABW3B3Z7_9FLAO</name>
<dbReference type="InterPro" id="IPR017850">
    <property type="entry name" value="Alkaline_phosphatase_core_sf"/>
</dbReference>
<evidence type="ECO:0000313" key="6">
    <source>
        <dbReference type="EMBL" id="MFD0797309.1"/>
    </source>
</evidence>
<dbReference type="InterPro" id="IPR024607">
    <property type="entry name" value="Sulfatase_CS"/>
</dbReference>
<dbReference type="PROSITE" id="PS51257">
    <property type="entry name" value="PROKAR_LIPOPROTEIN"/>
    <property type="match status" value="1"/>
</dbReference>
<sequence length="597" mass="67739">MNSRIFLKTFVVLFIMISCKESGSKTTIEDNSIQTPPNIILIMADDQGWGDLGHSGNTNLSTPNIDALAQNGVSFTHFFVQPVCSPTRAELLTGKYFTRLGIHGTSAGGERMDPSATTLAEILKKEGYKTAAYGKWHNGMQAPYHPNAQGFDDFYGFASGHWGNYFSPMLEHNGQLVKGNGYLVDDLTQHGLEFIEKNKENPFFLYLPLNTPHSPMQVPDAYWNRFKDKELAMTYQGEENEDKQITTAALAMVENIDGNVGKITQKLRDLELEENTIVIYLSDNGPSDWRWNGGMRGKKGSTDEGGVRTPFFIQWKNTLTAGTEITEIASVLDVLPTLLSMIGLSTKQMGSFDGKNLQPLFFQDNPVWQDRMIFNHWNGRTSIRTQKYRLDSEERLYDMTTDYGQTKDVSKTFPTIKDSLVKAKQEWLNNIVPMTKATDNRPFTLGHPDYAYTQLPARDGIGHGKIKRSNRYPNNTFFTNWTREQDSISWDVEVLEKGNYKTTLYYTLPQQEEGLVVHLINGKNNLSTIIPIAHDPPLMGMEDDRTPRMESYVKDFRPIDLGTIFLQRGRRPMVLKTSNNKSGRGLDVRLLLFERVE</sequence>
<dbReference type="SUPFAM" id="SSF53649">
    <property type="entry name" value="Alkaline phosphatase-like"/>
    <property type="match status" value="1"/>
</dbReference>
<dbReference type="Proteomes" id="UP001597012">
    <property type="component" value="Unassembled WGS sequence"/>
</dbReference>
<dbReference type="Pfam" id="PF00884">
    <property type="entry name" value="Sulfatase"/>
    <property type="match status" value="1"/>
</dbReference>
<dbReference type="InterPro" id="IPR050738">
    <property type="entry name" value="Sulfatase"/>
</dbReference>
<dbReference type="RefSeq" id="WP_379933539.1">
    <property type="nucleotide sequence ID" value="NZ_JBHTHY010000004.1"/>
</dbReference>
<evidence type="ECO:0000256" key="4">
    <source>
        <dbReference type="ARBA" id="ARBA00022837"/>
    </source>
</evidence>
<dbReference type="EMBL" id="JBHTHY010000004">
    <property type="protein sequence ID" value="MFD0797309.1"/>
    <property type="molecule type" value="Genomic_DNA"/>
</dbReference>
<dbReference type="Gene3D" id="3.40.720.10">
    <property type="entry name" value="Alkaline Phosphatase, subunit A"/>
    <property type="match status" value="1"/>
</dbReference>
<proteinExistence type="inferred from homology"/>
<evidence type="ECO:0000259" key="5">
    <source>
        <dbReference type="Pfam" id="PF00884"/>
    </source>
</evidence>
<dbReference type="InterPro" id="IPR000917">
    <property type="entry name" value="Sulfatase_N"/>
</dbReference>
<evidence type="ECO:0000256" key="3">
    <source>
        <dbReference type="ARBA" id="ARBA00022801"/>
    </source>
</evidence>
<keyword evidence="2" id="KW-0479">Metal-binding</keyword>
<keyword evidence="7" id="KW-1185">Reference proteome</keyword>
<gene>
    <name evidence="6" type="ORF">ACFQZJ_07545</name>
</gene>
<keyword evidence="4" id="KW-0106">Calcium</keyword>
<dbReference type="PROSITE" id="PS00523">
    <property type="entry name" value="SULFATASE_1"/>
    <property type="match status" value="1"/>
</dbReference>
<comment type="caution">
    <text evidence="6">The sequence shown here is derived from an EMBL/GenBank/DDBJ whole genome shotgun (WGS) entry which is preliminary data.</text>
</comment>
<comment type="similarity">
    <text evidence="1">Belongs to the sulfatase family.</text>
</comment>
<accession>A0ABW3B3Z7</accession>
<dbReference type="CDD" id="cd16146">
    <property type="entry name" value="ARS_like"/>
    <property type="match status" value="1"/>
</dbReference>
<dbReference type="PANTHER" id="PTHR42693">
    <property type="entry name" value="ARYLSULFATASE FAMILY MEMBER"/>
    <property type="match status" value="1"/>
</dbReference>
<evidence type="ECO:0000313" key="7">
    <source>
        <dbReference type="Proteomes" id="UP001597012"/>
    </source>
</evidence>
<evidence type="ECO:0000256" key="1">
    <source>
        <dbReference type="ARBA" id="ARBA00008779"/>
    </source>
</evidence>
<protein>
    <submittedName>
        <fullName evidence="6">Arylsulfatase</fullName>
    </submittedName>
</protein>